<feature type="compositionally biased region" description="Basic and acidic residues" evidence="5">
    <location>
        <begin position="1460"/>
        <end position="1470"/>
    </location>
</feature>
<feature type="compositionally biased region" description="Basic and acidic residues" evidence="5">
    <location>
        <begin position="579"/>
        <end position="596"/>
    </location>
</feature>
<evidence type="ECO:0000259" key="6">
    <source>
        <dbReference type="PROSITE" id="PS50023"/>
    </source>
</evidence>
<evidence type="ECO:0000256" key="1">
    <source>
        <dbReference type="ARBA" id="ARBA00022723"/>
    </source>
</evidence>
<keyword evidence="1 4" id="KW-0479">Metal-binding</keyword>
<feature type="region of interest" description="Disordered" evidence="5">
    <location>
        <begin position="1764"/>
        <end position="1806"/>
    </location>
</feature>
<feature type="compositionally biased region" description="Basic and acidic residues" evidence="5">
    <location>
        <begin position="2067"/>
        <end position="2077"/>
    </location>
</feature>
<feature type="region of interest" description="Disordered" evidence="5">
    <location>
        <begin position="693"/>
        <end position="771"/>
    </location>
</feature>
<dbReference type="PROSITE" id="PS50023">
    <property type="entry name" value="LIM_DOMAIN_2"/>
    <property type="match status" value="2"/>
</dbReference>
<feature type="compositionally biased region" description="Polar residues" evidence="5">
    <location>
        <begin position="1968"/>
        <end position="1981"/>
    </location>
</feature>
<name>A0AAW0TN78_SCYPA</name>
<dbReference type="EMBL" id="JARAKH010000028">
    <property type="protein sequence ID" value="KAK8389188.1"/>
    <property type="molecule type" value="Genomic_DNA"/>
</dbReference>
<organism evidence="7 8">
    <name type="scientific">Scylla paramamosain</name>
    <name type="common">Mud crab</name>
    <dbReference type="NCBI Taxonomy" id="85552"/>
    <lineage>
        <taxon>Eukaryota</taxon>
        <taxon>Metazoa</taxon>
        <taxon>Ecdysozoa</taxon>
        <taxon>Arthropoda</taxon>
        <taxon>Crustacea</taxon>
        <taxon>Multicrustacea</taxon>
        <taxon>Malacostraca</taxon>
        <taxon>Eumalacostraca</taxon>
        <taxon>Eucarida</taxon>
        <taxon>Decapoda</taxon>
        <taxon>Pleocyemata</taxon>
        <taxon>Brachyura</taxon>
        <taxon>Eubrachyura</taxon>
        <taxon>Portunoidea</taxon>
        <taxon>Portunidae</taxon>
        <taxon>Portuninae</taxon>
        <taxon>Scylla</taxon>
    </lineage>
</organism>
<dbReference type="InterPro" id="IPR001781">
    <property type="entry name" value="Znf_LIM"/>
</dbReference>
<feature type="region of interest" description="Disordered" evidence="5">
    <location>
        <begin position="2415"/>
        <end position="2440"/>
    </location>
</feature>
<feature type="compositionally biased region" description="Low complexity" evidence="5">
    <location>
        <begin position="722"/>
        <end position="734"/>
    </location>
</feature>
<dbReference type="CDD" id="cd09445">
    <property type="entry name" value="LIM_Mical_like_2"/>
    <property type="match status" value="1"/>
</dbReference>
<feature type="compositionally biased region" description="Polar residues" evidence="5">
    <location>
        <begin position="1881"/>
        <end position="1893"/>
    </location>
</feature>
<feature type="compositionally biased region" description="Basic and acidic residues" evidence="5">
    <location>
        <begin position="1342"/>
        <end position="1360"/>
    </location>
</feature>
<dbReference type="Pfam" id="PF00412">
    <property type="entry name" value="LIM"/>
    <property type="match status" value="2"/>
</dbReference>
<feature type="compositionally biased region" description="Acidic residues" evidence="5">
    <location>
        <begin position="129"/>
        <end position="140"/>
    </location>
</feature>
<evidence type="ECO:0000256" key="5">
    <source>
        <dbReference type="SAM" id="MobiDB-lite"/>
    </source>
</evidence>
<protein>
    <recommendedName>
        <fullName evidence="6">LIM zinc-binding domain-containing protein</fullName>
    </recommendedName>
</protein>
<dbReference type="PROSITE" id="PS00478">
    <property type="entry name" value="LIM_DOMAIN_1"/>
    <property type="match status" value="1"/>
</dbReference>
<feature type="compositionally biased region" description="Basic and acidic residues" evidence="5">
    <location>
        <begin position="1865"/>
        <end position="1876"/>
    </location>
</feature>
<feature type="compositionally biased region" description="Acidic residues" evidence="5">
    <location>
        <begin position="2078"/>
        <end position="2099"/>
    </location>
</feature>
<feature type="compositionally biased region" description="Low complexity" evidence="5">
    <location>
        <begin position="1942"/>
        <end position="1957"/>
    </location>
</feature>
<feature type="region of interest" description="Disordered" evidence="5">
    <location>
        <begin position="2525"/>
        <end position="2544"/>
    </location>
</feature>
<feature type="compositionally biased region" description="Basic and acidic residues" evidence="5">
    <location>
        <begin position="943"/>
        <end position="960"/>
    </location>
</feature>
<feature type="region of interest" description="Disordered" evidence="5">
    <location>
        <begin position="986"/>
        <end position="1040"/>
    </location>
</feature>
<feature type="compositionally biased region" description="Acidic residues" evidence="5">
    <location>
        <begin position="3058"/>
        <end position="3096"/>
    </location>
</feature>
<feature type="region of interest" description="Disordered" evidence="5">
    <location>
        <begin position="2378"/>
        <end position="2399"/>
    </location>
</feature>
<dbReference type="GO" id="GO:0046872">
    <property type="term" value="F:metal ion binding"/>
    <property type="evidence" value="ECO:0007669"/>
    <property type="project" value="UniProtKB-KW"/>
</dbReference>
<feature type="compositionally biased region" description="Low complexity" evidence="5">
    <location>
        <begin position="1923"/>
        <end position="1935"/>
    </location>
</feature>
<feature type="region of interest" description="Disordered" evidence="5">
    <location>
        <begin position="1249"/>
        <end position="1315"/>
    </location>
</feature>
<feature type="compositionally biased region" description="Basic and acidic residues" evidence="5">
    <location>
        <begin position="1255"/>
        <end position="1265"/>
    </location>
</feature>
<feature type="compositionally biased region" description="Polar residues" evidence="5">
    <location>
        <begin position="2378"/>
        <end position="2391"/>
    </location>
</feature>
<feature type="compositionally biased region" description="Acidic residues" evidence="5">
    <location>
        <begin position="2031"/>
        <end position="2048"/>
    </location>
</feature>
<reference evidence="7 8" key="1">
    <citation type="submission" date="2023-03" db="EMBL/GenBank/DDBJ databases">
        <title>High-quality genome of Scylla paramamosain provides insights in environmental adaptation.</title>
        <authorList>
            <person name="Zhang L."/>
        </authorList>
    </citation>
    <scope>NUCLEOTIDE SEQUENCE [LARGE SCALE GENOMIC DNA]</scope>
    <source>
        <strain evidence="7">LZ_2023a</strain>
        <tissue evidence="7">Muscle</tissue>
    </source>
</reference>
<feature type="compositionally biased region" description="Polar residues" evidence="5">
    <location>
        <begin position="1764"/>
        <end position="1800"/>
    </location>
</feature>
<keyword evidence="8" id="KW-1185">Reference proteome</keyword>
<feature type="domain" description="LIM zinc-binding" evidence="6">
    <location>
        <begin position="3193"/>
        <end position="3253"/>
    </location>
</feature>
<gene>
    <name evidence="7" type="ORF">O3P69_020870</name>
</gene>
<feature type="compositionally biased region" description="Basic and acidic residues" evidence="5">
    <location>
        <begin position="335"/>
        <end position="348"/>
    </location>
</feature>
<evidence type="ECO:0000256" key="2">
    <source>
        <dbReference type="ARBA" id="ARBA00022833"/>
    </source>
</evidence>
<feature type="compositionally biased region" description="Acidic residues" evidence="5">
    <location>
        <begin position="2745"/>
        <end position="2783"/>
    </location>
</feature>
<feature type="region of interest" description="Disordered" evidence="5">
    <location>
        <begin position="2800"/>
        <end position="2819"/>
    </location>
</feature>
<feature type="compositionally biased region" description="Acidic residues" evidence="5">
    <location>
        <begin position="1064"/>
        <end position="1100"/>
    </location>
</feature>
<feature type="region of interest" description="Disordered" evidence="5">
    <location>
        <begin position="1581"/>
        <end position="1626"/>
    </location>
</feature>
<feature type="compositionally biased region" description="Basic and acidic residues" evidence="5">
    <location>
        <begin position="195"/>
        <end position="223"/>
    </location>
</feature>
<feature type="region of interest" description="Disordered" evidence="5">
    <location>
        <begin position="1448"/>
        <end position="1525"/>
    </location>
</feature>
<feature type="compositionally biased region" description="Basic and acidic residues" evidence="5">
    <location>
        <begin position="262"/>
        <end position="277"/>
    </location>
</feature>
<feature type="compositionally biased region" description="Polar residues" evidence="5">
    <location>
        <begin position="2532"/>
        <end position="2544"/>
    </location>
</feature>
<feature type="region of interest" description="Disordered" evidence="5">
    <location>
        <begin position="1331"/>
        <end position="1373"/>
    </location>
</feature>
<feature type="domain" description="LIM zinc-binding" evidence="6">
    <location>
        <begin position="2592"/>
        <end position="2652"/>
    </location>
</feature>
<feature type="region of interest" description="Disordered" evidence="5">
    <location>
        <begin position="480"/>
        <end position="635"/>
    </location>
</feature>
<accession>A0AAW0TN78</accession>
<feature type="compositionally biased region" description="Basic and acidic residues" evidence="5">
    <location>
        <begin position="1200"/>
        <end position="1209"/>
    </location>
</feature>
<feature type="compositionally biased region" description="Polar residues" evidence="5">
    <location>
        <begin position="1331"/>
        <end position="1341"/>
    </location>
</feature>
<proteinExistence type="predicted"/>
<feature type="compositionally biased region" description="Basic and acidic residues" evidence="5">
    <location>
        <begin position="1484"/>
        <end position="1518"/>
    </location>
</feature>
<feature type="compositionally biased region" description="Basic and acidic residues" evidence="5">
    <location>
        <begin position="518"/>
        <end position="528"/>
    </location>
</feature>
<feature type="compositionally biased region" description="Basic and acidic residues" evidence="5">
    <location>
        <begin position="2124"/>
        <end position="2184"/>
    </location>
</feature>
<evidence type="ECO:0000256" key="3">
    <source>
        <dbReference type="ARBA" id="ARBA00023038"/>
    </source>
</evidence>
<feature type="compositionally biased region" description="Basic and acidic residues" evidence="5">
    <location>
        <begin position="289"/>
        <end position="298"/>
    </location>
</feature>
<feature type="compositionally biased region" description="Acidic residues" evidence="5">
    <location>
        <begin position="611"/>
        <end position="625"/>
    </location>
</feature>
<feature type="compositionally biased region" description="Basic and acidic residues" evidence="5">
    <location>
        <begin position="484"/>
        <end position="504"/>
    </location>
</feature>
<feature type="compositionally biased region" description="Polar residues" evidence="5">
    <location>
        <begin position="376"/>
        <end position="389"/>
    </location>
</feature>
<evidence type="ECO:0000313" key="8">
    <source>
        <dbReference type="Proteomes" id="UP001487740"/>
    </source>
</evidence>
<evidence type="ECO:0000313" key="7">
    <source>
        <dbReference type="EMBL" id="KAK8389188.1"/>
    </source>
</evidence>
<feature type="compositionally biased region" description="Basic and acidic residues" evidence="5">
    <location>
        <begin position="306"/>
        <end position="323"/>
    </location>
</feature>
<feature type="compositionally biased region" description="Acidic residues" evidence="5">
    <location>
        <begin position="1018"/>
        <end position="1040"/>
    </location>
</feature>
<feature type="compositionally biased region" description="Polar residues" evidence="5">
    <location>
        <begin position="1471"/>
        <end position="1482"/>
    </location>
</feature>
<feature type="region of interest" description="Disordered" evidence="5">
    <location>
        <begin position="235"/>
        <end position="439"/>
    </location>
</feature>
<feature type="compositionally biased region" description="Low complexity" evidence="5">
    <location>
        <begin position="2415"/>
        <end position="2436"/>
    </location>
</feature>
<feature type="compositionally biased region" description="Acidic residues" evidence="5">
    <location>
        <begin position="2955"/>
        <end position="2966"/>
    </location>
</feature>
<dbReference type="CDD" id="cd09358">
    <property type="entry name" value="LIM_Mical_like"/>
    <property type="match status" value="1"/>
</dbReference>
<dbReference type="Proteomes" id="UP001487740">
    <property type="component" value="Unassembled WGS sequence"/>
</dbReference>
<dbReference type="PANTHER" id="PTHR24206">
    <property type="entry name" value="OS06G0237300 PROTEIN"/>
    <property type="match status" value="1"/>
</dbReference>
<feature type="compositionally biased region" description="Basic and acidic residues" evidence="5">
    <location>
        <begin position="986"/>
        <end position="1004"/>
    </location>
</feature>
<feature type="compositionally biased region" description="Polar residues" evidence="5">
    <location>
        <begin position="2020"/>
        <end position="2030"/>
    </location>
</feature>
<evidence type="ECO:0000256" key="4">
    <source>
        <dbReference type="PROSITE-ProRule" id="PRU00125"/>
    </source>
</evidence>
<feature type="compositionally biased region" description="Acidic residues" evidence="5">
    <location>
        <begin position="244"/>
        <end position="253"/>
    </location>
</feature>
<feature type="region of interest" description="Disordered" evidence="5">
    <location>
        <begin position="1060"/>
        <end position="1223"/>
    </location>
</feature>
<feature type="region of interest" description="Disordered" evidence="5">
    <location>
        <begin position="2456"/>
        <end position="2475"/>
    </location>
</feature>
<feature type="compositionally biased region" description="Basic and acidic residues" evidence="5">
    <location>
        <begin position="739"/>
        <end position="760"/>
    </location>
</feature>
<feature type="compositionally biased region" description="Basic and acidic residues" evidence="5">
    <location>
        <begin position="2810"/>
        <end position="2819"/>
    </location>
</feature>
<feature type="compositionally biased region" description="Low complexity" evidence="5">
    <location>
        <begin position="1609"/>
        <end position="1626"/>
    </location>
</feature>
<feature type="compositionally biased region" description="Basic and acidic residues" evidence="5">
    <location>
        <begin position="693"/>
        <end position="703"/>
    </location>
</feature>
<keyword evidence="3 4" id="KW-0440">LIM domain</keyword>
<feature type="compositionally biased region" description="Low complexity" evidence="5">
    <location>
        <begin position="1101"/>
        <end position="1139"/>
    </location>
</feature>
<feature type="region of interest" description="Disordered" evidence="5">
    <location>
        <begin position="936"/>
        <end position="961"/>
    </location>
</feature>
<sequence length="3271" mass="365811">MDKAKEWLTTLTAHLPEWCAEWIPDVDQWQWQQWHPADLWQWARTREWRVPELPRWGEDGTLVPEWIFPSYWRKRVREAVLWVWLIFITFLAAREEQTQREVEGSQLENDSGAAAHADDQRQKVPSVPEEGEEEEDDEETGAWRGGLERPGGLTRYPGIENLLAQPPTATPPPPRHRPPPPVTATQVSNKQILLKPDETQSRKNESREGGSEEPGEKNHQDEVWKTLLAKYGTEECVRETDKAAEEDDEEEVPEYVGTAEEIVERYSAKFEEPRQDMSPEEEFSAKVGRRLEEYLQRLDEDDEESSQAKEVEQKTKEVEQTEKEVEETGDAAETEEARDIEDGGERLEGITSNGNENRIFIVIEDEESEDDRRNLNDISEGSEISQALETQDAELKDEGQLEEEIKELSSQQNGLSCEAEPQEEAVMETVPEASGKVDDREEIVEHAADTVQPETPHDAAEGMKAELKDDTINMTEEQLSDATLEEKGKETKEEYTKEVVEKTPETATTYVAEDQTEESIKLSSGEEVKLEEDAEITSIEPPKEQDEMAEQESTKQTSPQPPEEVKQEEVQTLAAAEEGSERHDNVSEDVIMKEQDSIESEALATRHETQEETTEEDKVVEEEEEEKYKQIKEDETIKDEGKETLEIKVATDVSVEENKVVEEQETANKDAREDEKVLETEVFVKLPEDVKKEAVEEEKKHQVEAGVTEDEERELPTDKAAEVAATEPPAAVEEIQVDEETHFEDGKAEESKDEAMVVEEHMEDEEVPVASVEGWTQDVWGTLGQAPGEAAPLVPPASIDMMEEDTEDVMEVDVEEEVGETMEEDLEVFVDDVDLRELPESPVPLPTVPEEEDHLAEVQDLLVRPPPRKHRRRHRQEEEHADTKGMSEAAAVADPSLAKYMTMPPALSPEEEEELRKYLAESGDAKDLSVDKFMSMPTELTEQEQKELEEAVRERERVRQAESAGLDRFLNMPVGLTEQEIHELKDLEREKEEAAVQPWERGDVGFEDYLSMPHTLTEEEERMLQEGEEDEEERQFASEEEYREYVKNKFLSQLEEDALRMAEEDYDYDEDYDDDYEYEDDEEYEDEEEVEDEDEGEMEGEYVMVSDLAAASNLPQAAAASTATVPAATAPAAATATPAKMVDEAVNTELNDPKEDAKSKKKPFPFPKKSDRETTPEDSNSAAQKKFFHFGSLGTKRKKETPDFLDKKYLGNPNGRKFDGGGGGGSLSAAFCTVGDQVTRAVLQKVKGQIRQGKATKEVGLRKDFAGVSESGGVGSPKTSRGFTRLYLKPDQSDSGAGDEETPLSNPAEHLNSKNELEHVFAKIIKSYKSPNYQTTQGSKPNHSDNVTKSEMNEAKRTLDATEQTQEEDATRVFIKDAEKDLMSSPILDIIMEEEEEEMDAEVALVFTHEREVAKAGGDEEDFWLRWSNEERACVSAARDCCSPWQLAEGADTDREDNEEAVRWSEEKEGSSQTGVKVTVNNEENDKTNRNEEEKDEEVMGRKYKQETIREKKAEETQRGSAMANVETTDAAVSNAQLEADSLEFGVNTNLSVMDDSASPKGASPSLQELIEAELNVRLCQPDSLEPPSPDPSSLLSCDSIEPTPPTLIPALTPAKAPTTATPTGLTLDSLLDLDSLQDPVGMADTESGIDVLSPTKLDDLSTLDMDSLESSSDLPGSSHCSPEPTVTLTTRVSTVEEKGTHLTIAEAGDPLLPSKKCASSLEAEGVLLALREDDSDAASLGDLQVAPPLLRISESSLTIASETRSELSQVSQEVTRSSTPDSLTSFEGGSAPQDSTALQDNDVPQEITQDSDVLESLLLQNSVVPDSDSMQGTVEVQEIVTLSHTVDTQHDEESSSLLDSVSPSDRKVSQEDRVDLLPSVPQQEVIVTQDSASPLEASLQQDKHTEAVAPGDLAPEETNFLTSPESSETPAEPSHLLPAHDPASPSSPQSQDRSSPSPSPAGALPLNGTNSVCDGDLSNSARDDCGDVGVSSGRVDTTTQAVSSSDGGGGGVGVSGPVTSLQNGSNMESQVEDEDDFWGSKNDDDDIFVPRHRFDPVQCDQEENDTEAKEEQKAEQMEQEEEEEEEEGNNFFGSDDDDKGAKGLRFKKRTTTTTRTENGIGGIEKKKEVVEQVEKKKQIEESGGKKIEVTTEKKKVEVREERKKADIKEEKKKEVEEEKKKEAIEEEDKENGVAEDGGEKKKKKKKHRDSEDGERLRKKKKKKRDSEKENKEASSSSSANELDSEEEHLAAPTPPLFNGHAIIRHPENGCNGEQVKDENLNDREPLIIHETNIKEGFHSLLHAYKENTRSAKETPEPAPLSDGEDLAGVSVKQLRSSYLSVAQDTKRATPDILKTPVKPEIKAELNTSVNISSLVDTYSTSHPRPVTPSSRPDDITPVSLRSLKSAYEATASGSSCAVSRHSSSGSCSPAGGSPAPKEELNVSLQQLREEYCRSVQDGLSRSHTPSKQPLDTGVSIRQLTRSMNDLRGVGRDSPCSIIECDRPALASVNVKALTRSFSDLTRLNSEPLGPTTPTTPRHLSPTHSVNVKKLRASYGDLHRLTSGESGGLWEYGGVSPSLPHSHAMQVSQVSSECRQCGKQVFQMEKIVAEKAAWHKNCFRCKECNCILTLETYQSHEGVLYCKPHFKELFRPKVVVEDPDEARKERLLRRPKLIVLESQPQELAEGVVRSTNKPDYGLEDLSHANLKQKFKMFEQISTEEERVPDPIPVRRSQSLLTKAARFMQSDDDYGIENSELGEYDEDEEDEDYEEDEEEDGEEGEEGEDGKLNKKSRAASFSGMKDLKAGFARKNRQDELTKKRRQELAKFRQMLCAGKNISTREIFEGGNEDEKGQLRRKEQIKIEGQIDAKNLRERFEKGLSVVESDSEESGDRREVDRVFKEAETASKARNLFKQIDKTVAEGGEVVLRPASSAQARRENRLSRDGKRIRNFTSQIFEDEDESNEEEGERSSLADRFKFFATYEERAKEDAKRRKKLFLCSSDPDGEDQGIDMEELELGRDPNLVKCTDNYEDEVDCRGTRKLLAKFKKMEKQAEIIDKEGEEDYDSDEEYSDEEYSDEEEEDSEEEDSEEEDSEEEDGKPKYKDEVLEMVKSSQSAKKAASLRAKFEKWESEVERNNEYNQSIERYEDEDECMPSIDTARNLRAMFENKAQESTQPVGQRPKVKVNRFVGGGGDKCMLCDHTVYAMERLEVAGRVLHKNCFKCCKCSTKLSMNTFSIGGDDMYCTTHYKQAFTEKGTYDVFTPNKGSPVKAP</sequence>
<feature type="compositionally biased region" description="Polar residues" evidence="5">
    <location>
        <begin position="2458"/>
        <end position="2475"/>
    </location>
</feature>
<feature type="region of interest" description="Disordered" evidence="5">
    <location>
        <begin position="2742"/>
        <end position="2794"/>
    </location>
</feature>
<dbReference type="SUPFAM" id="SSF57716">
    <property type="entry name" value="Glucocorticoid receptor-like (DNA-binding domain)"/>
    <property type="match status" value="4"/>
</dbReference>
<keyword evidence="2 4" id="KW-0862">Zinc</keyword>
<feature type="region of interest" description="Disordered" evidence="5">
    <location>
        <begin position="2951"/>
        <end position="2970"/>
    </location>
</feature>
<feature type="compositionally biased region" description="Basic and acidic residues" evidence="5">
    <location>
        <begin position="626"/>
        <end position="635"/>
    </location>
</feature>
<feature type="compositionally biased region" description="Basic and acidic residues" evidence="5">
    <location>
        <begin position="875"/>
        <end position="885"/>
    </location>
</feature>
<dbReference type="Gene3D" id="2.10.110.10">
    <property type="entry name" value="Cysteine Rich Protein"/>
    <property type="match status" value="2"/>
</dbReference>
<feature type="region of interest" description="Disordered" evidence="5">
    <location>
        <begin position="834"/>
        <end position="896"/>
    </location>
</feature>
<feature type="region of interest" description="Disordered" evidence="5">
    <location>
        <begin position="1663"/>
        <end position="1686"/>
    </location>
</feature>
<feature type="compositionally biased region" description="Low complexity" evidence="5">
    <location>
        <begin position="1663"/>
        <end position="1679"/>
    </location>
</feature>
<feature type="region of interest" description="Disordered" evidence="5">
    <location>
        <begin position="101"/>
        <end position="223"/>
    </location>
</feature>
<feature type="region of interest" description="Disordered" evidence="5">
    <location>
        <begin position="1845"/>
        <end position="2277"/>
    </location>
</feature>
<feature type="region of interest" description="Disordered" evidence="5">
    <location>
        <begin position="3052"/>
        <end position="3102"/>
    </location>
</feature>
<feature type="compositionally biased region" description="Acidic residues" evidence="5">
    <location>
        <begin position="324"/>
        <end position="334"/>
    </location>
</feature>
<comment type="caution">
    <text evidence="7">The sequence shown here is derived from an EMBL/GenBank/DDBJ whole genome shotgun (WGS) entry which is preliminary data.</text>
</comment>
<dbReference type="SMART" id="SM00132">
    <property type="entry name" value="LIM"/>
    <property type="match status" value="2"/>
</dbReference>